<organism evidence="1">
    <name type="scientific">Ditylum brightwellii</name>
    <dbReference type="NCBI Taxonomy" id="49249"/>
    <lineage>
        <taxon>Eukaryota</taxon>
        <taxon>Sar</taxon>
        <taxon>Stramenopiles</taxon>
        <taxon>Ochrophyta</taxon>
        <taxon>Bacillariophyta</taxon>
        <taxon>Mediophyceae</taxon>
        <taxon>Lithodesmiophycidae</taxon>
        <taxon>Lithodesmiales</taxon>
        <taxon>Lithodesmiaceae</taxon>
        <taxon>Ditylum</taxon>
    </lineage>
</organism>
<evidence type="ECO:0000313" key="1">
    <source>
        <dbReference type="EMBL" id="CAE4655386.1"/>
    </source>
</evidence>
<dbReference type="AlphaFoldDB" id="A0A6S8XV64"/>
<name>A0A6S8XV64_9STRA</name>
<dbReference type="EMBL" id="HBNS01053756">
    <property type="protein sequence ID" value="CAE4655386.1"/>
    <property type="molecule type" value="Transcribed_RNA"/>
</dbReference>
<protein>
    <submittedName>
        <fullName evidence="1">Uncharacterized protein</fullName>
    </submittedName>
</protein>
<proteinExistence type="predicted"/>
<accession>A0A6S8XV64</accession>
<gene>
    <name evidence="1" type="ORF">DBRI00130_LOCUS39094</name>
</gene>
<sequence>MIVERKPSNLNPEAATLKKRWTEQLQKVGAPEDAEDSPKLARQMSLQGNAWADCAEVEELHKACTSELPGLGLSKDSAICKTAGRYFDLCLARNELGNQDGEY</sequence>
<reference evidence="1" key="1">
    <citation type="submission" date="2021-01" db="EMBL/GenBank/DDBJ databases">
        <authorList>
            <person name="Corre E."/>
            <person name="Pelletier E."/>
            <person name="Niang G."/>
            <person name="Scheremetjew M."/>
            <person name="Finn R."/>
            <person name="Kale V."/>
            <person name="Holt S."/>
            <person name="Cochrane G."/>
            <person name="Meng A."/>
            <person name="Brown T."/>
            <person name="Cohen L."/>
        </authorList>
    </citation>
    <scope>NUCLEOTIDE SEQUENCE</scope>
    <source>
        <strain evidence="1">GSO104</strain>
    </source>
</reference>